<name>A0ABT4EL71_PAEAL</name>
<proteinExistence type="predicted"/>
<accession>A0ABT4EL71</accession>
<dbReference type="Pfam" id="PF14172">
    <property type="entry name" value="DUF4309"/>
    <property type="match status" value="1"/>
</dbReference>
<dbReference type="Proteomes" id="UP001527090">
    <property type="component" value="Unassembled WGS sequence"/>
</dbReference>
<sequence length="203" mass="22220">MKFTSTKKVWAAFAVAGVIGIGASLVNSSVLPVQQVEAAAASQDNYASEHALKTLMSFYKPALEGQFPGAVSNLTVGKSTRKDVFKAIGDPEQPREDVNGYDVYSANMGNPGYAITYQSDKISEIRYFGTNVESQTNIGGITMSMVKQYWFAPNSTTAIKNGKTKQTKLTYIRGDYKLEFIFNSSTNLDHINLLGVFKTNEKV</sequence>
<protein>
    <submittedName>
        <fullName evidence="1">YjgB family protein</fullName>
    </submittedName>
</protein>
<comment type="caution">
    <text evidence="1">The sequence shown here is derived from an EMBL/GenBank/DDBJ whole genome shotgun (WGS) entry which is preliminary data.</text>
</comment>
<reference evidence="1 2" key="1">
    <citation type="submission" date="2022-05" db="EMBL/GenBank/DDBJ databases">
        <title>Genome Sequencing of Bee-Associated Microbes.</title>
        <authorList>
            <person name="Dunlap C."/>
        </authorList>
    </citation>
    <scope>NUCLEOTIDE SEQUENCE [LARGE SCALE GENOMIC DNA]</scope>
    <source>
        <strain evidence="1 2">NRRL NRS-750</strain>
    </source>
</reference>
<organism evidence="1 2">
    <name type="scientific">Paenibacillus alvei</name>
    <name type="common">Bacillus alvei</name>
    <dbReference type="NCBI Taxonomy" id="44250"/>
    <lineage>
        <taxon>Bacteria</taxon>
        <taxon>Bacillati</taxon>
        <taxon>Bacillota</taxon>
        <taxon>Bacilli</taxon>
        <taxon>Bacillales</taxon>
        <taxon>Paenibacillaceae</taxon>
        <taxon>Paenibacillus</taxon>
    </lineage>
</organism>
<evidence type="ECO:0000313" key="2">
    <source>
        <dbReference type="Proteomes" id="UP001527090"/>
    </source>
</evidence>
<dbReference type="RefSeq" id="WP_090512696.1">
    <property type="nucleotide sequence ID" value="NZ_JAMDLY010000028.1"/>
</dbReference>
<keyword evidence="2" id="KW-1185">Reference proteome</keyword>
<dbReference type="EMBL" id="JAMDLY010000028">
    <property type="protein sequence ID" value="MCY9533178.1"/>
    <property type="molecule type" value="Genomic_DNA"/>
</dbReference>
<evidence type="ECO:0000313" key="1">
    <source>
        <dbReference type="EMBL" id="MCY9533178.1"/>
    </source>
</evidence>
<dbReference type="InterPro" id="IPR025453">
    <property type="entry name" value="DUF4309"/>
</dbReference>
<gene>
    <name evidence="1" type="ORF">M5X04_28160</name>
</gene>